<gene>
    <name evidence="1" type="ORF">ACFQL7_05775</name>
</gene>
<organism evidence="1 2">
    <name type="scientific">Halocatena marina</name>
    <dbReference type="NCBI Taxonomy" id="2934937"/>
    <lineage>
        <taxon>Archaea</taxon>
        <taxon>Methanobacteriati</taxon>
        <taxon>Methanobacteriota</taxon>
        <taxon>Stenosarchaea group</taxon>
        <taxon>Halobacteria</taxon>
        <taxon>Halobacteriales</taxon>
        <taxon>Natronomonadaceae</taxon>
        <taxon>Halocatena</taxon>
    </lineage>
</organism>
<reference evidence="1 2" key="1">
    <citation type="journal article" date="2019" name="Int. J. Syst. Evol. Microbiol.">
        <title>The Global Catalogue of Microorganisms (GCM) 10K type strain sequencing project: providing services to taxonomists for standard genome sequencing and annotation.</title>
        <authorList>
            <consortium name="The Broad Institute Genomics Platform"/>
            <consortium name="The Broad Institute Genome Sequencing Center for Infectious Disease"/>
            <person name="Wu L."/>
            <person name="Ma J."/>
        </authorList>
    </citation>
    <scope>NUCLEOTIDE SEQUENCE [LARGE SCALE GENOMIC DNA]</scope>
    <source>
        <strain evidence="1 2">RDMS1</strain>
    </source>
</reference>
<dbReference type="EMBL" id="JBHTAX010000001">
    <property type="protein sequence ID" value="MFC7189400.1"/>
    <property type="molecule type" value="Genomic_DNA"/>
</dbReference>
<proteinExistence type="predicted"/>
<keyword evidence="2" id="KW-1185">Reference proteome</keyword>
<evidence type="ECO:0000313" key="1">
    <source>
        <dbReference type="EMBL" id="MFC7189400.1"/>
    </source>
</evidence>
<dbReference type="RefSeq" id="WP_264554975.1">
    <property type="nucleotide sequence ID" value="NZ_CP109979.1"/>
</dbReference>
<comment type="caution">
    <text evidence="1">The sequence shown here is derived from an EMBL/GenBank/DDBJ whole genome shotgun (WGS) entry which is preliminary data.</text>
</comment>
<name>A0ABD5YPD1_9EURY</name>
<sequence>MTDLPFELSGSTLITGPSNVGKTRLTARALDTWVMRHGPDGVVVFEFGPEFEHEGRILGRHLSRFGTLPDDVWLGGFDAYAPRAEGATNEESQKLAAENADRAKRIIESAPTDPQAVFVNDASIPFQHERSLPKSLIEYCDGSDAVVVNAFESDELGSEDDVSQQEREALSVFQAWADRVIRRE</sequence>
<accession>A0ABD5YPD1</accession>
<protein>
    <submittedName>
        <fullName evidence="1">Uncharacterized protein</fullName>
    </submittedName>
</protein>
<evidence type="ECO:0000313" key="2">
    <source>
        <dbReference type="Proteomes" id="UP001596417"/>
    </source>
</evidence>
<dbReference type="GeneID" id="76198973"/>
<dbReference type="Proteomes" id="UP001596417">
    <property type="component" value="Unassembled WGS sequence"/>
</dbReference>
<dbReference type="AlphaFoldDB" id="A0ABD5YPD1"/>